<dbReference type="AlphaFoldDB" id="F2BAS2"/>
<protein>
    <submittedName>
        <fullName evidence="1">Uncharacterized protein</fullName>
    </submittedName>
</protein>
<proteinExistence type="predicted"/>
<dbReference type="HOGENOM" id="CLU_3186191_0_0_4"/>
<reference evidence="1 2" key="1">
    <citation type="submission" date="2011-02" db="EMBL/GenBank/DDBJ databases">
        <authorList>
            <person name="Muzny D."/>
            <person name="Qin X."/>
            <person name="Deng J."/>
            <person name="Jiang H."/>
            <person name="Liu Y."/>
            <person name="Qu J."/>
            <person name="Song X.-Z."/>
            <person name="Zhang L."/>
            <person name="Thornton R."/>
            <person name="Coyle M."/>
            <person name="Francisco L."/>
            <person name="Jackson L."/>
            <person name="Javaid M."/>
            <person name="Korchina V."/>
            <person name="Kovar C."/>
            <person name="Mata R."/>
            <person name="Mathew T."/>
            <person name="Ngo R."/>
            <person name="Nguyen L."/>
            <person name="Nguyen N."/>
            <person name="Okwuonu G."/>
            <person name="Ongeri F."/>
            <person name="Pham C."/>
            <person name="Simmons D."/>
            <person name="Wilczek-Boney K."/>
            <person name="Hale W."/>
            <person name="Jakkamsetti A."/>
            <person name="Pham P."/>
            <person name="Ruth R."/>
            <person name="San Lucas F."/>
            <person name="Warren J."/>
            <person name="Zhang J."/>
            <person name="Zhao Z."/>
            <person name="Zhou C."/>
            <person name="Zhu D."/>
            <person name="Lee S."/>
            <person name="Bess C."/>
            <person name="Blankenburg K."/>
            <person name="Forbes L."/>
            <person name="Fu Q."/>
            <person name="Gubbala S."/>
            <person name="Hirani K."/>
            <person name="Jayaseelan J.C."/>
            <person name="Lara F."/>
            <person name="Munidasa M."/>
            <person name="Palculict T."/>
            <person name="Patil S."/>
            <person name="Pu L.-L."/>
            <person name="Saada N."/>
            <person name="Tang L."/>
            <person name="Weissenberger G."/>
            <person name="Zhu Y."/>
            <person name="Hemphill L."/>
            <person name="Shang Y."/>
            <person name="Youmans B."/>
            <person name="Ayvaz T."/>
            <person name="Ross M."/>
            <person name="Santibanez J."/>
            <person name="Aqrawi P."/>
            <person name="Gross S."/>
            <person name="Joshi V."/>
            <person name="Fowler G."/>
            <person name="Nazareth L."/>
            <person name="Reid J."/>
            <person name="Worley K."/>
            <person name="Petrosino J."/>
            <person name="Highlander S."/>
            <person name="Gibbs R."/>
        </authorList>
    </citation>
    <scope>NUCLEOTIDE SEQUENCE [LARGE SCALE GENOMIC DNA]</scope>
    <source>
        <strain evidence="1 2">ATCC BAA-1200</strain>
    </source>
</reference>
<comment type="caution">
    <text evidence="1">The sequence shown here is derived from an EMBL/GenBank/DDBJ whole genome shotgun (WGS) entry which is preliminary data.</text>
</comment>
<name>F2BAS2_9NEIS</name>
<accession>F2BAS2</accession>
<evidence type="ECO:0000313" key="1">
    <source>
        <dbReference type="EMBL" id="EGF11484.1"/>
    </source>
</evidence>
<keyword evidence="2" id="KW-1185">Reference proteome</keyword>
<sequence length="46" mass="5496">MAFPARQCSVSRRRFCRPAFSRRMPPLFCFRRPLPQRPSENVSVKQ</sequence>
<dbReference type="EMBL" id="AFAY01000015">
    <property type="protein sequence ID" value="EGF11484.1"/>
    <property type="molecule type" value="Genomic_DNA"/>
</dbReference>
<gene>
    <name evidence="1" type="ORF">HMPREF9123_0826</name>
</gene>
<dbReference type="Proteomes" id="UP000004105">
    <property type="component" value="Unassembled WGS sequence"/>
</dbReference>
<organism evidence="1 2">
    <name type="scientific">Neisseria bacilliformis ATCC BAA-1200</name>
    <dbReference type="NCBI Taxonomy" id="888742"/>
    <lineage>
        <taxon>Bacteria</taxon>
        <taxon>Pseudomonadati</taxon>
        <taxon>Pseudomonadota</taxon>
        <taxon>Betaproteobacteria</taxon>
        <taxon>Neisseriales</taxon>
        <taxon>Neisseriaceae</taxon>
        <taxon>Neisseria</taxon>
    </lineage>
</organism>
<evidence type="ECO:0000313" key="2">
    <source>
        <dbReference type="Proteomes" id="UP000004105"/>
    </source>
</evidence>